<dbReference type="AlphaFoldDB" id="A0A1J1HW68"/>
<name>A0A1J1HW68_9DIPT</name>
<evidence type="ECO:0000313" key="6">
    <source>
        <dbReference type="EMBL" id="CRK90758.1"/>
    </source>
</evidence>
<dbReference type="CDD" id="cd09631">
    <property type="entry name" value="DOMON_DOH"/>
    <property type="match status" value="1"/>
</dbReference>
<evidence type="ECO:0000256" key="4">
    <source>
        <dbReference type="SAM" id="SignalP"/>
    </source>
</evidence>
<dbReference type="Proteomes" id="UP000183832">
    <property type="component" value="Unassembled WGS sequence"/>
</dbReference>
<evidence type="ECO:0000313" key="7">
    <source>
        <dbReference type="Proteomes" id="UP000183832"/>
    </source>
</evidence>
<dbReference type="PANTHER" id="PTHR10157:SF40">
    <property type="entry name" value="MOXD1 HOMOLOG 2"/>
    <property type="match status" value="1"/>
</dbReference>
<gene>
    <name evidence="6" type="primary">similar to MOXD1 homolog 2</name>
    <name evidence="6" type="ORF">CLUMA_CG004450</name>
</gene>
<dbReference type="GO" id="GO:0005615">
    <property type="term" value="C:extracellular space"/>
    <property type="evidence" value="ECO:0007669"/>
    <property type="project" value="TreeGrafter"/>
</dbReference>
<dbReference type="Pfam" id="PF03712">
    <property type="entry name" value="Cu2_monoox_C"/>
    <property type="match status" value="1"/>
</dbReference>
<keyword evidence="4" id="KW-0732">Signal</keyword>
<keyword evidence="7" id="KW-1185">Reference proteome</keyword>
<dbReference type="Gene3D" id="2.60.120.310">
    <property type="entry name" value="Copper type II, ascorbate-dependent monooxygenase, N-terminal domain"/>
    <property type="match status" value="1"/>
</dbReference>
<reference evidence="6 7" key="1">
    <citation type="submission" date="2015-04" db="EMBL/GenBank/DDBJ databases">
        <authorList>
            <person name="Syromyatnikov M.Y."/>
            <person name="Popov V.N."/>
        </authorList>
    </citation>
    <scope>NUCLEOTIDE SEQUENCE [LARGE SCALE GENOMIC DNA]</scope>
</reference>
<keyword evidence="2" id="KW-1015">Disulfide bond</keyword>
<dbReference type="STRING" id="568069.A0A1J1HW68"/>
<dbReference type="InterPro" id="IPR005018">
    <property type="entry name" value="DOMON_domain"/>
</dbReference>
<sequence>MLKALLLLLTLIVTQCLSNEIRWDHSVDLDENFRLLWRVKEPDIIIEVQVRTHGYVGFGFTRSEYIYGADMVVGWVDNKHTFFQDRHIPIHSNNGEPVLDPSQDYVLLLGRENSTHTILRFRRKLRTCDEKYDVAITNDTMKVVYMYHSDEPKRGSLQHGSLPDPELALKPIKSLLFLQRPKFEKVAKQNDENIETFDVRMKNVLMTSSNVTKACSVLRLKENQRGHVVAYKPIFEPMIARTYIMHMIVYECRNKHHPNYNIDEDNASCANIQKLQCTTITATWSRGSQGFVYPDDVGYPIDSDIASLYFLEIHYEVPTKSFADHNRISDSSGIKFFMTSVKRKHNAGLLSIGIQPVWTHIIPPGFRKVTSIGYCTGKCNKEAFSTTAAGGGSGINVIGIQMQTHEMGKSIKVGLVRSGSELHPIAQDHNLDSEYLEYRALTKAIQVLPGDDLMVECAYNSFDKTKLTLGGYEAQQEICQATLVYYPKQDHLTSCYSKPKTKNFLKSLNIDKLRNSPPFAIELPEKYAGKTLEEHLKTYDWKTEFDHFEQVSQTSPIDVVCSGSGGSRRIIDDDPVHIKQPFRPPPSICERIKNQIEESIDDNNLGNIQQARSKVLRSSDFSTLNFSNSSRRLRVINWLLAVVTSLAILRKFSIATCH</sequence>
<dbReference type="OrthoDB" id="19261at2759"/>
<dbReference type="InterPro" id="IPR028460">
    <property type="entry name" value="Tbh/DBH"/>
</dbReference>
<dbReference type="SMART" id="SM00664">
    <property type="entry name" value="DoH"/>
    <property type="match status" value="1"/>
</dbReference>
<dbReference type="InterPro" id="IPR000323">
    <property type="entry name" value="Cu2_ascorb_mOase_N"/>
</dbReference>
<feature type="domain" description="DOMON" evidence="5">
    <location>
        <begin position="31"/>
        <end position="148"/>
    </location>
</feature>
<dbReference type="EMBL" id="CVRI01000020">
    <property type="protein sequence ID" value="CRK90758.1"/>
    <property type="molecule type" value="Genomic_DNA"/>
</dbReference>
<feature type="chain" id="PRO_5009619069" evidence="4">
    <location>
        <begin position="19"/>
        <end position="658"/>
    </location>
</feature>
<dbReference type="GO" id="GO:0042420">
    <property type="term" value="P:dopamine catabolic process"/>
    <property type="evidence" value="ECO:0007669"/>
    <property type="project" value="TreeGrafter"/>
</dbReference>
<dbReference type="FunFam" id="2.60.120.230:FF:000001">
    <property type="entry name" value="Monooxygenase, DBH-like 1"/>
    <property type="match status" value="1"/>
</dbReference>
<dbReference type="GO" id="GO:0004500">
    <property type="term" value="F:dopamine beta-monooxygenase activity"/>
    <property type="evidence" value="ECO:0007669"/>
    <property type="project" value="InterPro"/>
</dbReference>
<organism evidence="6 7">
    <name type="scientific">Clunio marinus</name>
    <dbReference type="NCBI Taxonomy" id="568069"/>
    <lineage>
        <taxon>Eukaryota</taxon>
        <taxon>Metazoa</taxon>
        <taxon>Ecdysozoa</taxon>
        <taxon>Arthropoda</taxon>
        <taxon>Hexapoda</taxon>
        <taxon>Insecta</taxon>
        <taxon>Pterygota</taxon>
        <taxon>Neoptera</taxon>
        <taxon>Endopterygota</taxon>
        <taxon>Diptera</taxon>
        <taxon>Nematocera</taxon>
        <taxon>Chironomoidea</taxon>
        <taxon>Chironomidae</taxon>
        <taxon>Clunio</taxon>
    </lineage>
</organism>
<dbReference type="InterPro" id="IPR045266">
    <property type="entry name" value="DOH_DOMON"/>
</dbReference>
<keyword evidence="3" id="KW-0325">Glycoprotein</keyword>
<accession>A0A1J1HW68</accession>
<dbReference type="PANTHER" id="PTHR10157">
    <property type="entry name" value="DOPAMINE BETA HYDROXYLASE RELATED"/>
    <property type="match status" value="1"/>
</dbReference>
<evidence type="ECO:0000256" key="2">
    <source>
        <dbReference type="ARBA" id="ARBA00023157"/>
    </source>
</evidence>
<evidence type="ECO:0000256" key="1">
    <source>
        <dbReference type="ARBA" id="ARBA00010676"/>
    </source>
</evidence>
<proteinExistence type="inferred from homology"/>
<dbReference type="GO" id="GO:0042421">
    <property type="term" value="P:norepinephrine biosynthetic process"/>
    <property type="evidence" value="ECO:0007669"/>
    <property type="project" value="TreeGrafter"/>
</dbReference>
<dbReference type="InterPro" id="IPR036939">
    <property type="entry name" value="Cu2_ascorb_mOase_N_sf"/>
</dbReference>
<dbReference type="GO" id="GO:0005507">
    <property type="term" value="F:copper ion binding"/>
    <property type="evidence" value="ECO:0007669"/>
    <property type="project" value="InterPro"/>
</dbReference>
<dbReference type="Gene3D" id="2.60.120.230">
    <property type="match status" value="1"/>
</dbReference>
<dbReference type="Pfam" id="PF03351">
    <property type="entry name" value="DOMON"/>
    <property type="match status" value="1"/>
</dbReference>
<dbReference type="InterPro" id="IPR014784">
    <property type="entry name" value="Cu2_ascorb_mOase-like_C"/>
</dbReference>
<dbReference type="Pfam" id="PF01082">
    <property type="entry name" value="Cu2_monooxygen"/>
    <property type="match status" value="1"/>
</dbReference>
<dbReference type="InterPro" id="IPR024548">
    <property type="entry name" value="Cu2_monoox_C"/>
</dbReference>
<dbReference type="SUPFAM" id="SSF49742">
    <property type="entry name" value="PHM/PNGase F"/>
    <property type="match status" value="2"/>
</dbReference>
<dbReference type="PRINTS" id="PR00767">
    <property type="entry name" value="DBMONOXGNASE"/>
</dbReference>
<dbReference type="GO" id="GO:0030667">
    <property type="term" value="C:secretory granule membrane"/>
    <property type="evidence" value="ECO:0007669"/>
    <property type="project" value="TreeGrafter"/>
</dbReference>
<evidence type="ECO:0000256" key="3">
    <source>
        <dbReference type="ARBA" id="ARBA00023180"/>
    </source>
</evidence>
<dbReference type="InterPro" id="IPR000945">
    <property type="entry name" value="DBH-like"/>
</dbReference>
<dbReference type="GO" id="GO:0006589">
    <property type="term" value="P:octopamine biosynthetic process"/>
    <property type="evidence" value="ECO:0007669"/>
    <property type="project" value="TreeGrafter"/>
</dbReference>
<protein>
    <submittedName>
        <fullName evidence="6">CLUMA_CG004450, isoform A</fullName>
    </submittedName>
</protein>
<dbReference type="InterPro" id="IPR008977">
    <property type="entry name" value="PHM/PNGase_F_dom_sf"/>
</dbReference>
<dbReference type="PROSITE" id="PS50836">
    <property type="entry name" value="DOMON"/>
    <property type="match status" value="1"/>
</dbReference>
<comment type="similarity">
    <text evidence="1">Belongs to the copper type II ascorbate-dependent monooxygenase family.</text>
</comment>
<feature type="signal peptide" evidence="4">
    <location>
        <begin position="1"/>
        <end position="18"/>
    </location>
</feature>
<evidence type="ECO:0000259" key="5">
    <source>
        <dbReference type="PROSITE" id="PS50836"/>
    </source>
</evidence>